<evidence type="ECO:0000313" key="7">
    <source>
        <dbReference type="EMBL" id="BAM47818.1"/>
    </source>
</evidence>
<dbReference type="AlphaFoldDB" id="K0J431"/>
<dbReference type="OrthoDB" id="2371514at2"/>
<evidence type="ECO:0000313" key="6">
    <source>
        <dbReference type="EMBL" id="BAM47630.1"/>
    </source>
</evidence>
<evidence type="ECO:0000313" key="8">
    <source>
        <dbReference type="EMBL" id="BAM47854.1"/>
    </source>
</evidence>
<dbReference type="EMBL" id="AP012050">
    <property type="protein sequence ID" value="BAM47381.1"/>
    <property type="molecule type" value="Genomic_DNA"/>
</dbReference>
<dbReference type="KEGG" id="axl:AXY_18430"/>
<organism evidence="3 14">
    <name type="scientific">Amphibacillus xylanus (strain ATCC 51415 / DSM 6626 / JCM 7361 / LMG 17667 / NBRC 15112 / Ep01)</name>
    <dbReference type="NCBI Taxonomy" id="698758"/>
    <lineage>
        <taxon>Bacteria</taxon>
        <taxon>Bacillati</taxon>
        <taxon>Bacillota</taxon>
        <taxon>Bacilli</taxon>
        <taxon>Bacillales</taxon>
        <taxon>Bacillaceae</taxon>
        <taxon>Amphibacillus</taxon>
    </lineage>
</organism>
<evidence type="ECO:0000313" key="9">
    <source>
        <dbReference type="EMBL" id="BAM47888.1"/>
    </source>
</evidence>
<evidence type="ECO:0000313" key="11">
    <source>
        <dbReference type="EMBL" id="BAM48078.1"/>
    </source>
</evidence>
<dbReference type="EMBL" id="AP012050">
    <property type="protein sequence ID" value="BAM47854.1"/>
    <property type="molecule type" value="Genomic_DNA"/>
</dbReference>
<dbReference type="KEGG" id="axl:AXY_21340"/>
<dbReference type="KEGG" id="axl:AXY_17220"/>
<dbReference type="KEGG" id="axl:AXY_17560"/>
<reference evidence="3 14" key="1">
    <citation type="submission" date="2011-01" db="EMBL/GenBank/DDBJ databases">
        <title>Whole genome sequence of Amphibacillus xylinus NBRC 15112.</title>
        <authorList>
            <person name="Nakazawa H."/>
            <person name="Katano Y."/>
            <person name="Nakamura S."/>
            <person name="Sasagawa M."/>
            <person name="Fukada J."/>
            <person name="Arai T."/>
            <person name="Sasakura N."/>
            <person name="Mochizuki D."/>
            <person name="Hosoyama A."/>
            <person name="Harada K."/>
            <person name="Horikawa H."/>
            <person name="Kato Y."/>
            <person name="Harada T."/>
            <person name="Sasaki K."/>
            <person name="Sekiguchi M."/>
            <person name="Hodoyama M."/>
            <person name="Nishiko R."/>
            <person name="Narita H."/>
            <person name="Hanamaki A."/>
            <person name="Hata C."/>
            <person name="Konno Y."/>
            <person name="Niimura Y."/>
            <person name="Yamazaki S."/>
            <person name="Fujita N."/>
        </authorList>
    </citation>
    <scope>NUCLEOTIDE SEQUENCE [LARGE SCALE GENOMIC DNA]</scope>
    <source>
        <strain evidence="14">ATCC 51415 / DSM 6626 / JCM 7361 / LMG 17667 / NBRC 15112 / Ep01</strain>
        <strain evidence="3">NBRC 15112</strain>
    </source>
</reference>
<sequence>MEKNIIKYPNLKQIEQLVWRQLQETFGFVMKQVLEDMDQQIADERDKKRYRLIDKRKFNIASLFGEIELYRNYYLDRSTGEYVYLLDRYLEFEEAGSFSPLIEEAAIELAVKGRSYRNAANTLQTLLGYRVISHEAIRQHLLEVTCKPKKREPILQPVLFVEVDGLFVKRQGKWKKGKEEKIAAVHQGWEVNGKRVSLKNKRHFIHKGKQPFWEAFEDFLIENFEYDPTFHKLVINGDGANWITSCREYFKGRVFFSLDRFHVAREVKSIFSKHPRYRSIRKALAAYKYKTFLTELNSAVGTLEDEEKEERLVSFIRQLEKYPEALGDYRIWLKEQGIDTTGMRPMGSAEGTMSVFAKRLKNGRSWSDKGVSAMGTALVAFLDNLSLKTLFGRIDKWTEIELEKKPPRHYKEKVKRTIGQVTRDNLMYLKGKANIPIYNVLKELSGF</sequence>
<keyword evidence="14" id="KW-1185">Reference proteome</keyword>
<dbReference type="EMBL" id="AP012050">
    <property type="protein sequence ID" value="BAM48266.1"/>
    <property type="molecule type" value="Genomic_DNA"/>
</dbReference>
<dbReference type="KEGG" id="axl:AXY_11380"/>
<dbReference type="EMBL" id="AP012050">
    <property type="protein sequence ID" value="BAM47630.1"/>
    <property type="molecule type" value="Genomic_DNA"/>
</dbReference>
<evidence type="ECO:0000313" key="3">
    <source>
        <dbReference type="EMBL" id="BAM47381.1"/>
    </source>
</evidence>
<protein>
    <submittedName>
        <fullName evidence="3">Putative transposase for insertion sequence element</fullName>
    </submittedName>
</protein>
<dbReference type="EMBL" id="AP012050">
    <property type="protein sequence ID" value="BAM47560.1"/>
    <property type="molecule type" value="Genomic_DNA"/>
</dbReference>
<dbReference type="InterPro" id="IPR009620">
    <property type="entry name" value="UPF0236"/>
</dbReference>
<dbReference type="KEGG" id="axl:AXY_21360"/>
<dbReference type="HOGENOM" id="CLU_040782_3_0_9"/>
<dbReference type="Pfam" id="PF06782">
    <property type="entry name" value="UPF0236"/>
    <property type="match status" value="1"/>
</dbReference>
<evidence type="ECO:0000313" key="12">
    <source>
        <dbReference type="EMBL" id="BAM48266.1"/>
    </source>
</evidence>
<dbReference type="EMBL" id="AP012050">
    <property type="protein sequence ID" value="BAM47888.1"/>
    <property type="molecule type" value="Genomic_DNA"/>
</dbReference>
<dbReference type="NCBIfam" id="NF033529">
    <property type="entry name" value="transpos_ISLre2"/>
    <property type="match status" value="1"/>
</dbReference>
<evidence type="ECO:0000313" key="4">
    <source>
        <dbReference type="EMBL" id="BAM47555.1"/>
    </source>
</evidence>
<dbReference type="KEGG" id="axl:AXY_12490"/>
<dbReference type="KEGG" id="axl:AXY_19460"/>
<evidence type="ECO:0000313" key="13">
    <source>
        <dbReference type="EMBL" id="BAM48268.1"/>
    </source>
</evidence>
<name>K0J431_AMPXN</name>
<evidence type="ECO:0000256" key="1">
    <source>
        <dbReference type="ARBA" id="ARBA00006539"/>
    </source>
</evidence>
<comment type="similarity">
    <text evidence="1">Belongs to the UPF0236 family.</text>
</comment>
<dbReference type="KEGG" id="axl:AXY_14980"/>
<evidence type="ECO:0000313" key="10">
    <source>
        <dbReference type="EMBL" id="BAM47975.1"/>
    </source>
</evidence>
<dbReference type="KEGG" id="axl:AXY_16860"/>
<dbReference type="EMBL" id="AP012050">
    <property type="protein sequence ID" value="BAM48268.1"/>
    <property type="molecule type" value="Genomic_DNA"/>
</dbReference>
<dbReference type="KEGG" id="axl:AXY_14230"/>
<gene>
    <name evidence="2" type="ordered locus">AXY_11380</name>
    <name evidence="3" type="ordered locus">AXY_12490</name>
    <name evidence="4" type="ordered locus">AXY_14230</name>
    <name evidence="5" type="ordered locus">AXY_14280</name>
    <name evidence="6" type="ordered locus">AXY_14980</name>
    <name evidence="7" type="ordered locus">AXY_16860</name>
    <name evidence="8" type="ordered locus">AXY_17220</name>
    <name evidence="9" type="ordered locus">AXY_17560</name>
    <name evidence="10" type="ordered locus">AXY_18430</name>
    <name evidence="11" type="ordered locus">AXY_19460</name>
    <name evidence="12" type="ordered locus">AXY_21340</name>
    <name evidence="13" type="ordered locus">AXY_21360</name>
</gene>
<dbReference type="Proteomes" id="UP000006294">
    <property type="component" value="Chromosome"/>
</dbReference>
<evidence type="ECO:0000313" key="14">
    <source>
        <dbReference type="Proteomes" id="UP000006294"/>
    </source>
</evidence>
<dbReference type="EMBL" id="AP012050">
    <property type="protein sequence ID" value="BAM48078.1"/>
    <property type="molecule type" value="Genomic_DNA"/>
</dbReference>
<accession>K0J431</accession>
<dbReference type="EMBL" id="AP012050">
    <property type="protein sequence ID" value="BAM47975.1"/>
    <property type="molecule type" value="Genomic_DNA"/>
</dbReference>
<dbReference type="EMBL" id="AP012050">
    <property type="protein sequence ID" value="BAM47818.1"/>
    <property type="molecule type" value="Genomic_DNA"/>
</dbReference>
<dbReference type="KEGG" id="axl:AXY_14280"/>
<dbReference type="EMBL" id="AP012050">
    <property type="protein sequence ID" value="BAM47555.1"/>
    <property type="molecule type" value="Genomic_DNA"/>
</dbReference>
<dbReference type="RefSeq" id="WP_015009875.1">
    <property type="nucleotide sequence ID" value="NC_018704.1"/>
</dbReference>
<evidence type="ECO:0000313" key="5">
    <source>
        <dbReference type="EMBL" id="BAM47560.1"/>
    </source>
</evidence>
<proteinExistence type="inferred from homology"/>
<dbReference type="STRING" id="698758.AXY_11380"/>
<evidence type="ECO:0000313" key="2">
    <source>
        <dbReference type="EMBL" id="BAM47270.1"/>
    </source>
</evidence>
<dbReference type="PATRIC" id="fig|698758.3.peg.1136"/>
<dbReference type="eggNOG" id="ENOG502ZAFZ">
    <property type="taxonomic scope" value="Bacteria"/>
</dbReference>
<dbReference type="EMBL" id="AP012050">
    <property type="protein sequence ID" value="BAM47270.1"/>
    <property type="molecule type" value="Genomic_DNA"/>
</dbReference>